<sequence length="246" mass="27354">MKKFLKSGKKRGLRTIAPILISIACATPSFSQSPGAETPEQVQTAAQSAPAVKSQKFDDWYYRCTGSAGTEACEVAQIAQVKPCNNIWALIMSGVTAEQVEELVASYPEIVKFGSEVDSVGDDWIERAEQRLGFPFSASYKWFLNRYCGGEIGGEEIYSIYGLDFDTANGGDIVYQYIVGQRNGLLPEGKIVVSETDYGEIYFFNYLSRSDTECPVYLRLPSGDEVLYSANFFEFLCKRIKAHIPE</sequence>
<protein>
    <recommendedName>
        <fullName evidence="4">Knr4/Smi1-like domain-containing protein</fullName>
    </recommendedName>
</protein>
<dbReference type="Pfam" id="PF14568">
    <property type="entry name" value="SUKH_6"/>
    <property type="match status" value="1"/>
</dbReference>
<dbReference type="SUPFAM" id="SSF160631">
    <property type="entry name" value="SMI1/KNR4-like"/>
    <property type="match status" value="1"/>
</dbReference>
<dbReference type="RefSeq" id="WP_003574819.1">
    <property type="nucleotide sequence ID" value="NZ_JH719392.1"/>
</dbReference>
<reference evidence="2 3" key="1">
    <citation type="submission" date="2012-02" db="EMBL/GenBank/DDBJ databases">
        <title>Improved High-Quality Draft Sequence of Rhizobium leguminosarum bv. trifolii WSM2297.</title>
        <authorList>
            <consortium name="US DOE Joint Genome Institute"/>
            <person name="Lucas S."/>
            <person name="Han J."/>
            <person name="Lapidus A."/>
            <person name="Cheng J.-F."/>
            <person name="Goodwin L."/>
            <person name="Pitluck S."/>
            <person name="Peters L."/>
            <person name="Ovchinnikova G."/>
            <person name="Zhang X."/>
            <person name="Detter J.C."/>
            <person name="Han C."/>
            <person name="Tapia R."/>
            <person name="Land M."/>
            <person name="Hauser L."/>
            <person name="Kyrpides N."/>
            <person name="Ivanova N."/>
            <person name="Pagani I."/>
            <person name="Brau L."/>
            <person name="Yates R."/>
            <person name="O'Hara G."/>
            <person name="Rui T."/>
            <person name="Howieson J."/>
            <person name="Reeve W."/>
            <person name="Woyke T."/>
        </authorList>
    </citation>
    <scope>NUCLEOTIDE SEQUENCE [LARGE SCALE GENOMIC DNA]</scope>
    <source>
        <strain evidence="2 3">WSM2297</strain>
    </source>
</reference>
<dbReference type="EMBL" id="JH719392">
    <property type="protein sequence ID" value="EJC85476.1"/>
    <property type="molecule type" value="Genomic_DNA"/>
</dbReference>
<dbReference type="InterPro" id="IPR037883">
    <property type="entry name" value="Knr4/Smi1-like_sf"/>
</dbReference>
<organism evidence="2 3">
    <name type="scientific">Rhizobium leguminosarum bv. trifolii WSM2297</name>
    <dbReference type="NCBI Taxonomy" id="754762"/>
    <lineage>
        <taxon>Bacteria</taxon>
        <taxon>Pseudomonadati</taxon>
        <taxon>Pseudomonadota</taxon>
        <taxon>Alphaproteobacteria</taxon>
        <taxon>Hyphomicrobiales</taxon>
        <taxon>Rhizobiaceae</taxon>
        <taxon>Rhizobium/Agrobacterium group</taxon>
        <taxon>Rhizobium</taxon>
    </lineage>
</organism>
<evidence type="ECO:0000313" key="2">
    <source>
        <dbReference type="EMBL" id="EJC85476.1"/>
    </source>
</evidence>
<evidence type="ECO:0008006" key="4">
    <source>
        <dbReference type="Google" id="ProtNLM"/>
    </source>
</evidence>
<accession>J0WHG3</accession>
<gene>
    <name evidence="2" type="ORF">Rleg4DRAFT_7361</name>
</gene>
<feature type="signal peptide" evidence="1">
    <location>
        <begin position="1"/>
        <end position="31"/>
    </location>
</feature>
<name>J0WHG3_RHILT</name>
<evidence type="ECO:0000313" key="3">
    <source>
        <dbReference type="Proteomes" id="UP000005732"/>
    </source>
</evidence>
<keyword evidence="1" id="KW-0732">Signal</keyword>
<feature type="chain" id="PRO_5003741367" description="Knr4/Smi1-like domain-containing protein" evidence="1">
    <location>
        <begin position="32"/>
        <end position="246"/>
    </location>
</feature>
<dbReference type="Proteomes" id="UP000005732">
    <property type="component" value="Unassembled WGS sequence"/>
</dbReference>
<dbReference type="HOGENOM" id="CLU_1128347_0_0_5"/>
<dbReference type="AlphaFoldDB" id="J0WHG3"/>
<dbReference type="Gene3D" id="3.40.1580.10">
    <property type="entry name" value="SMI1/KNR4-like"/>
    <property type="match status" value="1"/>
</dbReference>
<dbReference type="PROSITE" id="PS51257">
    <property type="entry name" value="PROKAR_LIPOPROTEIN"/>
    <property type="match status" value="1"/>
</dbReference>
<evidence type="ECO:0000256" key="1">
    <source>
        <dbReference type="SAM" id="SignalP"/>
    </source>
</evidence>
<proteinExistence type="predicted"/>